<evidence type="ECO:0000313" key="2">
    <source>
        <dbReference type="EMBL" id="VDD31305.1"/>
    </source>
</evidence>
<evidence type="ECO:0000256" key="1">
    <source>
        <dbReference type="SAM" id="MobiDB-lite"/>
    </source>
</evidence>
<name>A0A3P6EAZ2_BRAOL</name>
<accession>A0A3P6EAZ2</accession>
<dbReference type="EMBL" id="LR031875">
    <property type="protein sequence ID" value="VDD31305.1"/>
    <property type="molecule type" value="Genomic_DNA"/>
</dbReference>
<reference evidence="2" key="1">
    <citation type="submission" date="2018-11" db="EMBL/GenBank/DDBJ databases">
        <authorList>
            <consortium name="Genoscope - CEA"/>
            <person name="William W."/>
        </authorList>
    </citation>
    <scope>NUCLEOTIDE SEQUENCE</scope>
</reference>
<feature type="compositionally biased region" description="Polar residues" evidence="1">
    <location>
        <begin position="1"/>
        <end position="18"/>
    </location>
</feature>
<feature type="region of interest" description="Disordered" evidence="1">
    <location>
        <begin position="1"/>
        <end position="45"/>
    </location>
</feature>
<sequence length="45" mass="5200">MNSFDLTINSEEGTSNLSPRPMGLKKAKRKLQSEEQFKQLMEQND</sequence>
<dbReference type="AlphaFoldDB" id="A0A3P6EAZ2"/>
<proteinExistence type="predicted"/>
<protein>
    <submittedName>
        <fullName evidence="2">Uncharacterized protein</fullName>
    </submittedName>
</protein>
<organism evidence="2">
    <name type="scientific">Brassica oleracea</name>
    <name type="common">Wild cabbage</name>
    <dbReference type="NCBI Taxonomy" id="3712"/>
    <lineage>
        <taxon>Eukaryota</taxon>
        <taxon>Viridiplantae</taxon>
        <taxon>Streptophyta</taxon>
        <taxon>Embryophyta</taxon>
        <taxon>Tracheophyta</taxon>
        <taxon>Spermatophyta</taxon>
        <taxon>Magnoliopsida</taxon>
        <taxon>eudicotyledons</taxon>
        <taxon>Gunneridae</taxon>
        <taxon>Pentapetalae</taxon>
        <taxon>rosids</taxon>
        <taxon>malvids</taxon>
        <taxon>Brassicales</taxon>
        <taxon>Brassicaceae</taxon>
        <taxon>Brassiceae</taxon>
        <taxon>Brassica</taxon>
    </lineage>
</organism>
<gene>
    <name evidence="2" type="ORF">BOLC9T56628H</name>
</gene>